<evidence type="ECO:0000313" key="1">
    <source>
        <dbReference type="EMBL" id="SMF50437.1"/>
    </source>
</evidence>
<dbReference type="STRING" id="286727.SAMN02982917_2587"/>
<reference evidence="1 2" key="1">
    <citation type="submission" date="2017-04" db="EMBL/GenBank/DDBJ databases">
        <authorList>
            <person name="Afonso C.L."/>
            <person name="Miller P.J."/>
            <person name="Scott M.A."/>
            <person name="Spackman E."/>
            <person name="Goraichik I."/>
            <person name="Dimitrov K.M."/>
            <person name="Suarez D.L."/>
            <person name="Swayne D.E."/>
        </authorList>
    </citation>
    <scope>NUCLEOTIDE SEQUENCE [LARGE SCALE GENOMIC DNA]</scope>
    <source>
        <strain evidence="1 2">A2P</strain>
    </source>
</reference>
<evidence type="ECO:0000313" key="2">
    <source>
        <dbReference type="Proteomes" id="UP000192936"/>
    </source>
</evidence>
<gene>
    <name evidence="1" type="ORF">SAMN02982917_2587</name>
</gene>
<organism evidence="1 2">
    <name type="scientific">Azospirillum oryzae</name>
    <dbReference type="NCBI Taxonomy" id="286727"/>
    <lineage>
        <taxon>Bacteria</taxon>
        <taxon>Pseudomonadati</taxon>
        <taxon>Pseudomonadota</taxon>
        <taxon>Alphaproteobacteria</taxon>
        <taxon>Rhodospirillales</taxon>
        <taxon>Azospirillaceae</taxon>
        <taxon>Azospirillum</taxon>
    </lineage>
</organism>
<accession>A0A1X7FDZ2</accession>
<name>A0A1X7FDZ2_9PROT</name>
<dbReference type="Proteomes" id="UP000192936">
    <property type="component" value="Unassembled WGS sequence"/>
</dbReference>
<dbReference type="EMBL" id="FXAK01000005">
    <property type="protein sequence ID" value="SMF50437.1"/>
    <property type="molecule type" value="Genomic_DNA"/>
</dbReference>
<proteinExistence type="predicted"/>
<dbReference type="AlphaFoldDB" id="A0A1X7FDZ2"/>
<dbReference type="OrthoDB" id="8439561at2"/>
<evidence type="ECO:0008006" key="3">
    <source>
        <dbReference type="Google" id="ProtNLM"/>
    </source>
</evidence>
<protein>
    <recommendedName>
        <fullName evidence="3">DUF1828 domain-containing protein</fullName>
    </recommendedName>
</protein>
<sequence length="260" mass="27821">MIGVDDKYTILRKIVDEAARSLSAVRHDEDASYLRTPVMYPGGSMVVIRVAAVGAGSGPSADRFIVSDMGLGRQEADLMGAAPLFARWAPKVAERAGVSFDHRDFFLMEVARPQLAGAVATIAACSQEAVQLTAFKLAERRQQDATERLYERLVTVFSRDRVAKDVEVLGASNTPWHVATLVSADGHKAVFEPVANHPTAIAAAVTKFFDIAQLENGPARIAVVRNKEAFGTKLAVIAGAAKVVDESIPDAALHRLAEAA</sequence>